<dbReference type="InterPro" id="IPR015066">
    <property type="entry name" value="DUF1902"/>
</dbReference>
<dbReference type="SUPFAM" id="SSF143100">
    <property type="entry name" value="TTHA1013/TTHA0281-like"/>
    <property type="match status" value="1"/>
</dbReference>
<dbReference type="Gene3D" id="3.30.2390.10">
    <property type="entry name" value="TTHA1013-like"/>
    <property type="match status" value="1"/>
</dbReference>
<feature type="domain" description="DUF1902" evidence="1">
    <location>
        <begin position="5"/>
        <end position="75"/>
    </location>
</feature>
<proteinExistence type="predicted"/>
<protein>
    <submittedName>
        <fullName evidence="2">DUF1902 domain-containing protein</fullName>
    </submittedName>
</protein>
<keyword evidence="3" id="KW-1185">Reference proteome</keyword>
<evidence type="ECO:0000313" key="2">
    <source>
        <dbReference type="EMBL" id="MBD2188561.1"/>
    </source>
</evidence>
<name>A0ABR7ZX74_9CYAN</name>
<sequence>MTSHYKIEAFWDQEAQVWVAESSDILGLVTEADNLDHLTNKLKQMIPELLAANHHMATDDQRKVISFELVTHRQELIQVA</sequence>
<accession>A0ABR7ZX74</accession>
<dbReference type="EMBL" id="JACJQB010000018">
    <property type="protein sequence ID" value="MBD2188561.1"/>
    <property type="molecule type" value="Genomic_DNA"/>
</dbReference>
<evidence type="ECO:0000313" key="3">
    <source>
        <dbReference type="Proteomes" id="UP000642094"/>
    </source>
</evidence>
<dbReference type="Proteomes" id="UP000642094">
    <property type="component" value="Unassembled WGS sequence"/>
</dbReference>
<dbReference type="InterPro" id="IPR035069">
    <property type="entry name" value="TTHA1013/TTHA0281-like"/>
</dbReference>
<organism evidence="2 3">
    <name type="scientific">Pseudanabaena mucicola FACHB-723</name>
    <dbReference type="NCBI Taxonomy" id="2692860"/>
    <lineage>
        <taxon>Bacteria</taxon>
        <taxon>Bacillati</taxon>
        <taxon>Cyanobacteriota</taxon>
        <taxon>Cyanophyceae</taxon>
        <taxon>Pseudanabaenales</taxon>
        <taxon>Pseudanabaenaceae</taxon>
        <taxon>Pseudanabaena</taxon>
    </lineage>
</organism>
<comment type="caution">
    <text evidence="2">The sequence shown here is derived from an EMBL/GenBank/DDBJ whole genome shotgun (WGS) entry which is preliminary data.</text>
</comment>
<gene>
    <name evidence="2" type="ORF">H6F41_10430</name>
</gene>
<evidence type="ECO:0000259" key="1">
    <source>
        <dbReference type="Pfam" id="PF08972"/>
    </source>
</evidence>
<dbReference type="Pfam" id="PF08972">
    <property type="entry name" value="DUF1902"/>
    <property type="match status" value="1"/>
</dbReference>
<dbReference type="RefSeq" id="WP_190403412.1">
    <property type="nucleotide sequence ID" value="NZ_JACJQB010000018.1"/>
</dbReference>
<reference evidence="2 3" key="1">
    <citation type="journal article" date="2020" name="ISME J.">
        <title>Comparative genomics reveals insights into cyanobacterial evolution and habitat adaptation.</title>
        <authorList>
            <person name="Chen M.Y."/>
            <person name="Teng W.K."/>
            <person name="Zhao L."/>
            <person name="Hu C.X."/>
            <person name="Zhou Y.K."/>
            <person name="Han B.P."/>
            <person name="Song L.R."/>
            <person name="Shu W.S."/>
        </authorList>
    </citation>
    <scope>NUCLEOTIDE SEQUENCE [LARGE SCALE GENOMIC DNA]</scope>
    <source>
        <strain evidence="2 3">FACHB-723</strain>
    </source>
</reference>